<proteinExistence type="predicted"/>
<gene>
    <name evidence="3" type="ORF">ZOSMA_1G00130</name>
</gene>
<dbReference type="STRING" id="29655.A0A0K9PP83"/>
<evidence type="ECO:0000259" key="2">
    <source>
        <dbReference type="Pfam" id="PF25498"/>
    </source>
</evidence>
<feature type="domain" description="DUF7912" evidence="2">
    <location>
        <begin position="206"/>
        <end position="296"/>
    </location>
</feature>
<dbReference type="Pfam" id="PF25498">
    <property type="entry name" value="DUF7912"/>
    <property type="match status" value="1"/>
</dbReference>
<dbReference type="OMA" id="MYVKYVI"/>
<dbReference type="AlphaFoldDB" id="A0A0K9PP83"/>
<dbReference type="OrthoDB" id="1100432at2759"/>
<feature type="region of interest" description="Disordered" evidence="1">
    <location>
        <begin position="54"/>
        <end position="81"/>
    </location>
</feature>
<protein>
    <recommendedName>
        <fullName evidence="2">DUF7912 domain-containing protein</fullName>
    </recommendedName>
</protein>
<dbReference type="EMBL" id="LFYR01000729">
    <property type="protein sequence ID" value="KMZ70045.1"/>
    <property type="molecule type" value="Genomic_DNA"/>
</dbReference>
<dbReference type="PANTHER" id="PTHR34544:SF1">
    <property type="entry name" value="OS04G0438300 PROTEIN"/>
    <property type="match status" value="1"/>
</dbReference>
<reference evidence="4" key="1">
    <citation type="journal article" date="2016" name="Nature">
        <title>The genome of the seagrass Zostera marina reveals angiosperm adaptation to the sea.</title>
        <authorList>
            <person name="Olsen J.L."/>
            <person name="Rouze P."/>
            <person name="Verhelst B."/>
            <person name="Lin Y.-C."/>
            <person name="Bayer T."/>
            <person name="Collen J."/>
            <person name="Dattolo E."/>
            <person name="De Paoli E."/>
            <person name="Dittami S."/>
            <person name="Maumus F."/>
            <person name="Michel G."/>
            <person name="Kersting A."/>
            <person name="Lauritano C."/>
            <person name="Lohaus R."/>
            <person name="Toepel M."/>
            <person name="Tonon T."/>
            <person name="Vanneste K."/>
            <person name="Amirebrahimi M."/>
            <person name="Brakel J."/>
            <person name="Bostroem C."/>
            <person name="Chovatia M."/>
            <person name="Grimwood J."/>
            <person name="Jenkins J.W."/>
            <person name="Jueterbock A."/>
            <person name="Mraz A."/>
            <person name="Stam W.T."/>
            <person name="Tice H."/>
            <person name="Bornberg-Bauer E."/>
            <person name="Green P.J."/>
            <person name="Pearson G.A."/>
            <person name="Procaccini G."/>
            <person name="Duarte C.M."/>
            <person name="Schmutz J."/>
            <person name="Reusch T.B.H."/>
            <person name="Van de Peer Y."/>
        </authorList>
    </citation>
    <scope>NUCLEOTIDE SEQUENCE [LARGE SCALE GENOMIC DNA]</scope>
    <source>
        <strain evidence="4">cv. Finnish</strain>
    </source>
</reference>
<accession>A0A0K9PP83</accession>
<evidence type="ECO:0000256" key="1">
    <source>
        <dbReference type="SAM" id="MobiDB-lite"/>
    </source>
</evidence>
<keyword evidence="4" id="KW-1185">Reference proteome</keyword>
<name>A0A0K9PP83_ZOSMR</name>
<evidence type="ECO:0000313" key="4">
    <source>
        <dbReference type="Proteomes" id="UP000036987"/>
    </source>
</evidence>
<dbReference type="InterPro" id="IPR057234">
    <property type="entry name" value="DUF7912"/>
</dbReference>
<dbReference type="Proteomes" id="UP000036987">
    <property type="component" value="Unassembled WGS sequence"/>
</dbReference>
<sequence length="296" mass="32960">MEVVVLSVPLTAIFHGPTRTTTVHSWPRVKVRPPASSLPIHLFQSASPPIILSRATSKNSSAEVEESDDEIMGKEEEEEGEGYFEDGIELEEEDDVGETYVGDGGEGGGISLCGLSWDNVAVSIAEEVSMSSFDGDLKIFALKTSANQLIQLRIEKLSTKYGSPTLTDIIDFTNAYRARLDEAVTKGAIPHNYSLQVSSPGAERAVRIPEDLERFKDRTMFVKYHTSSESEQSQMEQGIFKLISFDMDSGSCIWGIADVRVNREQGEKSKGRPLNKKQKEWRLQMSFKSLQLVRLY</sequence>
<feature type="compositionally biased region" description="Acidic residues" evidence="1">
    <location>
        <begin position="63"/>
        <end position="81"/>
    </location>
</feature>
<comment type="caution">
    <text evidence="3">The sequence shown here is derived from an EMBL/GenBank/DDBJ whole genome shotgun (WGS) entry which is preliminary data.</text>
</comment>
<organism evidence="3 4">
    <name type="scientific">Zostera marina</name>
    <name type="common">Eelgrass</name>
    <dbReference type="NCBI Taxonomy" id="29655"/>
    <lineage>
        <taxon>Eukaryota</taxon>
        <taxon>Viridiplantae</taxon>
        <taxon>Streptophyta</taxon>
        <taxon>Embryophyta</taxon>
        <taxon>Tracheophyta</taxon>
        <taxon>Spermatophyta</taxon>
        <taxon>Magnoliopsida</taxon>
        <taxon>Liliopsida</taxon>
        <taxon>Zosteraceae</taxon>
        <taxon>Zostera</taxon>
    </lineage>
</organism>
<evidence type="ECO:0000313" key="3">
    <source>
        <dbReference type="EMBL" id="KMZ70045.1"/>
    </source>
</evidence>
<dbReference type="PANTHER" id="PTHR34544">
    <property type="entry name" value="OSJNBA0006B20.18 PROTEIN"/>
    <property type="match status" value="1"/>
</dbReference>